<name>A0A1A2YUE5_9MYCO</name>
<proteinExistence type="predicted"/>
<dbReference type="Proteomes" id="UP000093592">
    <property type="component" value="Unassembled WGS sequence"/>
</dbReference>
<evidence type="ECO:0000313" key="1">
    <source>
        <dbReference type="EMBL" id="OBI40551.1"/>
    </source>
</evidence>
<comment type="caution">
    <text evidence="1">The sequence shown here is derived from an EMBL/GenBank/DDBJ whole genome shotgun (WGS) entry which is preliminary data.</text>
</comment>
<sequence length="65" mass="7242">MYLLCKRGSVGARVHDGLIAEHDDAVRVPARKADGCQLVPCRREKWSLRRQREGGGAPPGKLLQY</sequence>
<dbReference type="AlphaFoldDB" id="A0A1A2YUE5"/>
<dbReference type="EMBL" id="LZKJ01000197">
    <property type="protein sequence ID" value="OBI40551.1"/>
    <property type="molecule type" value="Genomic_DNA"/>
</dbReference>
<gene>
    <name evidence="1" type="ORF">A5707_09010</name>
</gene>
<evidence type="ECO:0000313" key="2">
    <source>
        <dbReference type="Proteomes" id="UP000093592"/>
    </source>
</evidence>
<reference evidence="2" key="1">
    <citation type="submission" date="2016-06" db="EMBL/GenBank/DDBJ databases">
        <authorList>
            <person name="Sutton G."/>
            <person name="Brinkac L."/>
            <person name="Sanka R."/>
            <person name="Adams M."/>
            <person name="Lau E."/>
            <person name="Sam S."/>
            <person name="Sreng N."/>
            <person name="Him V."/>
            <person name="Kerleguer A."/>
            <person name="Cheng S."/>
        </authorList>
    </citation>
    <scope>NUCLEOTIDE SEQUENCE [LARGE SCALE GENOMIC DNA]</scope>
    <source>
        <strain evidence="2">E861</strain>
    </source>
</reference>
<accession>A0A1A2YUE5</accession>
<organism evidence="1 2">
    <name type="scientific">Mycobacterium kyorinense</name>
    <dbReference type="NCBI Taxonomy" id="487514"/>
    <lineage>
        <taxon>Bacteria</taxon>
        <taxon>Bacillati</taxon>
        <taxon>Actinomycetota</taxon>
        <taxon>Actinomycetes</taxon>
        <taxon>Mycobacteriales</taxon>
        <taxon>Mycobacteriaceae</taxon>
        <taxon>Mycobacterium</taxon>
    </lineage>
</organism>
<protein>
    <submittedName>
        <fullName evidence="1">Uncharacterized protein</fullName>
    </submittedName>
</protein>